<organism evidence="2 3">
    <name type="scientific">Litoreibacter albidus</name>
    <dbReference type="NCBI Taxonomy" id="670155"/>
    <lineage>
        <taxon>Bacteria</taxon>
        <taxon>Pseudomonadati</taxon>
        <taxon>Pseudomonadota</taxon>
        <taxon>Alphaproteobacteria</taxon>
        <taxon>Rhodobacterales</taxon>
        <taxon>Roseobacteraceae</taxon>
        <taxon>Litoreibacter</taxon>
    </lineage>
</organism>
<dbReference type="STRING" id="670155.SAMN04488001_2549"/>
<evidence type="ECO:0008006" key="4">
    <source>
        <dbReference type="Google" id="ProtNLM"/>
    </source>
</evidence>
<reference evidence="3" key="1">
    <citation type="submission" date="2016-10" db="EMBL/GenBank/DDBJ databases">
        <authorList>
            <person name="Varghese N."/>
            <person name="Submissions S."/>
        </authorList>
    </citation>
    <scope>NUCLEOTIDE SEQUENCE [LARGE SCALE GENOMIC DNA]</scope>
    <source>
        <strain evidence="3">DSM 26922</strain>
    </source>
</reference>
<gene>
    <name evidence="2" type="ORF">SAMN04488001_2549</name>
</gene>
<evidence type="ECO:0000256" key="1">
    <source>
        <dbReference type="SAM" id="Phobius"/>
    </source>
</evidence>
<dbReference type="OrthoDB" id="272864at2"/>
<evidence type="ECO:0000313" key="3">
    <source>
        <dbReference type="Proteomes" id="UP000199441"/>
    </source>
</evidence>
<sequence>MGPREIMYDINSILLAALLLLAMAVAMRLGRMVGKKSQRHHNDESKSQVGAVQGSLLGLLALLLGFTFSLALNRYDDRSRAVVSEANAIGTAWLRTDLLSDARRDEAKALMSRYGTIRYEAGRVPASEPVRRAELVGAAEEIFDKLWQVASAEVQEVGGPATVSMTAALNDMIDALGERDAAIERHVPELVLFLMFATFVLLGSILGYSSGLTAVKAGFPVYAMLILIVALVFVIIDLDRPRRGLIEVNQQPLFAITNTMSEAVK</sequence>
<dbReference type="Pfam" id="PF14023">
    <property type="entry name" value="Bestrophin-like"/>
    <property type="match status" value="1"/>
</dbReference>
<dbReference type="InterPro" id="IPR025333">
    <property type="entry name" value="DUF4239"/>
</dbReference>
<dbReference type="RefSeq" id="WP_139254564.1">
    <property type="nucleotide sequence ID" value="NZ_FNOI01000004.1"/>
</dbReference>
<keyword evidence="3" id="KW-1185">Reference proteome</keyword>
<feature type="transmembrane region" description="Helical" evidence="1">
    <location>
        <begin position="217"/>
        <end position="236"/>
    </location>
</feature>
<dbReference type="AlphaFoldDB" id="A0A1H2ZES0"/>
<protein>
    <recommendedName>
        <fullName evidence="4">DUF4239 domain-containing protein</fullName>
    </recommendedName>
</protein>
<name>A0A1H2ZES0_9RHOB</name>
<keyword evidence="1" id="KW-1133">Transmembrane helix</keyword>
<feature type="transmembrane region" description="Helical" evidence="1">
    <location>
        <begin position="190"/>
        <end position="211"/>
    </location>
</feature>
<dbReference type="EMBL" id="FNOI01000004">
    <property type="protein sequence ID" value="SDX15900.1"/>
    <property type="molecule type" value="Genomic_DNA"/>
</dbReference>
<feature type="transmembrane region" description="Helical" evidence="1">
    <location>
        <begin position="50"/>
        <end position="72"/>
    </location>
</feature>
<proteinExistence type="predicted"/>
<keyword evidence="1" id="KW-0472">Membrane</keyword>
<keyword evidence="1" id="KW-0812">Transmembrane</keyword>
<accession>A0A1H2ZES0</accession>
<evidence type="ECO:0000313" key="2">
    <source>
        <dbReference type="EMBL" id="SDX15900.1"/>
    </source>
</evidence>
<dbReference type="Proteomes" id="UP000199441">
    <property type="component" value="Unassembled WGS sequence"/>
</dbReference>